<reference evidence="3" key="1">
    <citation type="submission" date="2015-06" db="EMBL/GenBank/DDBJ databases">
        <title>Expansion of signal transduction pathways in fungi by whole-genome duplication.</title>
        <authorList>
            <consortium name="DOE Joint Genome Institute"/>
            <person name="Corrochano L.M."/>
            <person name="Kuo A."/>
            <person name="Marcet-Houben M."/>
            <person name="Polaino S."/>
            <person name="Salamov A."/>
            <person name="Villalobos J.M."/>
            <person name="Alvarez M.I."/>
            <person name="Avalos J."/>
            <person name="Benito E.P."/>
            <person name="Benoit I."/>
            <person name="Burger G."/>
            <person name="Camino L.P."/>
            <person name="Canovas D."/>
            <person name="Cerda-Olmedo E."/>
            <person name="Cheng J.-F."/>
            <person name="Dominguez A."/>
            <person name="Elias M."/>
            <person name="Eslava A.P."/>
            <person name="Glaser F."/>
            <person name="Grimwood J."/>
            <person name="Gutierrez G."/>
            <person name="Heitman J."/>
            <person name="Henrissat B."/>
            <person name="Iturriaga E.A."/>
            <person name="Lang B.F."/>
            <person name="Lavin J.L."/>
            <person name="Lee S."/>
            <person name="Li W."/>
            <person name="Lindquist E."/>
            <person name="Lopez-Garcia S."/>
            <person name="Luque E.M."/>
            <person name="Marcos A.T."/>
            <person name="Martin J."/>
            <person name="McCluskey K."/>
            <person name="Medina H.R."/>
            <person name="Miralles-Duran A."/>
            <person name="Miyazaki A."/>
            <person name="Munoz-Torres E."/>
            <person name="Oguiza J.A."/>
            <person name="Ohm R."/>
            <person name="Olmedo M."/>
            <person name="Orejas M."/>
            <person name="Ortiz-Castellanos L."/>
            <person name="Pisabarro A.G."/>
            <person name="Rodriguez-Romero J."/>
            <person name="Ruiz-Herrera J."/>
            <person name="Ruiz-Vazquez R."/>
            <person name="Sanz C."/>
            <person name="Schackwitz W."/>
            <person name="Schmutz J."/>
            <person name="Shahriari M."/>
            <person name="Shelest E."/>
            <person name="Silva-Franco F."/>
            <person name="Soanes D."/>
            <person name="Syed K."/>
            <person name="Tagua V.G."/>
            <person name="Talbot N.J."/>
            <person name="Thon M."/>
            <person name="De vries R.P."/>
            <person name="Wiebenga A."/>
            <person name="Yadav J.S."/>
            <person name="Braun E.L."/>
            <person name="Baker S."/>
            <person name="Garre V."/>
            <person name="Horwitz B."/>
            <person name="Torres-Martinez S."/>
            <person name="Idnurm A."/>
            <person name="Herrera-Estrella A."/>
            <person name="Gabaldon T."/>
            <person name="Grigoriev I.V."/>
        </authorList>
    </citation>
    <scope>NUCLEOTIDE SEQUENCE [LARGE SCALE GENOMIC DNA]</scope>
    <source>
        <strain evidence="3">NRRL 1555(-)</strain>
    </source>
</reference>
<keyword evidence="1" id="KW-1133">Transmembrane helix</keyword>
<dbReference type="AlphaFoldDB" id="A0A167QEJ4"/>
<feature type="transmembrane region" description="Helical" evidence="1">
    <location>
        <begin position="76"/>
        <end position="96"/>
    </location>
</feature>
<keyword evidence="1" id="KW-0472">Membrane</keyword>
<sequence>MFVWCASFECVTNLVLPWHPQQAKLVWKFVWSLTAENEKQFSGERCVSSAFLGIWCLSTVYNAFKLLPDLSPPKKYFLTIFSLPLRIFNIQLILSVKARYSDIFVLTFSSLAIPTFAIGLLKSIDISMNMGLLLVRQVPAIMDLLAIQLYLNVLINICAINFKQNLIGGYESDILFGFFTIITVKPVVYFSQCNWLNEYWYISRAQNLM</sequence>
<accession>A0A167QEJ4</accession>
<gene>
    <name evidence="2" type="ORF">PHYBLDRAFT_162644</name>
</gene>
<dbReference type="InParanoid" id="A0A167QEJ4"/>
<dbReference type="Proteomes" id="UP000077315">
    <property type="component" value="Unassembled WGS sequence"/>
</dbReference>
<protein>
    <submittedName>
        <fullName evidence="2">Uncharacterized protein</fullName>
    </submittedName>
</protein>
<dbReference type="RefSeq" id="XP_018297627.1">
    <property type="nucleotide sequence ID" value="XM_018434673.1"/>
</dbReference>
<dbReference type="VEuPathDB" id="FungiDB:PHYBLDRAFT_162644"/>
<dbReference type="GeneID" id="28995579"/>
<feature type="transmembrane region" description="Helical" evidence="1">
    <location>
        <begin position="174"/>
        <end position="191"/>
    </location>
</feature>
<keyword evidence="1" id="KW-0812">Transmembrane</keyword>
<name>A0A167QEJ4_PHYB8</name>
<feature type="transmembrane region" description="Helical" evidence="1">
    <location>
        <begin position="141"/>
        <end position="162"/>
    </location>
</feature>
<proteinExistence type="predicted"/>
<evidence type="ECO:0000313" key="2">
    <source>
        <dbReference type="EMBL" id="OAD79587.1"/>
    </source>
</evidence>
<feature type="transmembrane region" description="Helical" evidence="1">
    <location>
        <begin position="103"/>
        <end position="121"/>
    </location>
</feature>
<dbReference type="EMBL" id="KV440972">
    <property type="protein sequence ID" value="OAD79587.1"/>
    <property type="molecule type" value="Genomic_DNA"/>
</dbReference>
<evidence type="ECO:0000313" key="3">
    <source>
        <dbReference type="Proteomes" id="UP000077315"/>
    </source>
</evidence>
<evidence type="ECO:0000256" key="1">
    <source>
        <dbReference type="SAM" id="Phobius"/>
    </source>
</evidence>
<keyword evidence="3" id="KW-1185">Reference proteome</keyword>
<organism evidence="2 3">
    <name type="scientific">Phycomyces blakesleeanus (strain ATCC 8743b / DSM 1359 / FGSC 10004 / NBRC 33097 / NRRL 1555)</name>
    <dbReference type="NCBI Taxonomy" id="763407"/>
    <lineage>
        <taxon>Eukaryota</taxon>
        <taxon>Fungi</taxon>
        <taxon>Fungi incertae sedis</taxon>
        <taxon>Mucoromycota</taxon>
        <taxon>Mucoromycotina</taxon>
        <taxon>Mucoromycetes</taxon>
        <taxon>Mucorales</taxon>
        <taxon>Phycomycetaceae</taxon>
        <taxon>Phycomyces</taxon>
    </lineage>
</organism>